<dbReference type="NCBIfam" id="TIGR02937">
    <property type="entry name" value="sigma70-ECF"/>
    <property type="match status" value="1"/>
</dbReference>
<proteinExistence type="inferred from homology"/>
<feature type="domain" description="RNA polymerase sigma-70 region 2" evidence="5">
    <location>
        <begin position="15"/>
        <end position="81"/>
    </location>
</feature>
<keyword evidence="4" id="KW-0804">Transcription</keyword>
<evidence type="ECO:0000259" key="6">
    <source>
        <dbReference type="Pfam" id="PF08281"/>
    </source>
</evidence>
<dbReference type="EMBL" id="ABFX02000008">
    <property type="protein sequence ID" value="EDS17612.1"/>
    <property type="molecule type" value="Genomic_DNA"/>
</dbReference>
<sequence length="159" mass="19069">MKGGNLMEEAMFEHLFQKYKDMIYRVAFLYLKNEADALDIVQNTFIKLLKKNDFNDEEHLKRWLLRVCINLCKNNLKSYWKRNVSVFEEKFYQLENSDLKLQELVFKLAPKYKGVIHLYYYEGYSVKEISVILKISEAAVKQRLKRARTKLKIELEAES</sequence>
<dbReference type="Proteomes" id="UP000005798">
    <property type="component" value="Unassembled WGS sequence"/>
</dbReference>
<comment type="caution">
    <text evidence="7">The sequence shown here is derived from an EMBL/GenBank/DDBJ whole genome shotgun (WGS) entry which is preliminary data.</text>
</comment>
<dbReference type="PANTHER" id="PTHR43133">
    <property type="entry name" value="RNA POLYMERASE ECF-TYPE SIGMA FACTO"/>
    <property type="match status" value="1"/>
</dbReference>
<dbReference type="SUPFAM" id="SSF88946">
    <property type="entry name" value="Sigma2 domain of RNA polymerase sigma factors"/>
    <property type="match status" value="1"/>
</dbReference>
<name>B0N724_9FIRM</name>
<evidence type="ECO:0000256" key="1">
    <source>
        <dbReference type="ARBA" id="ARBA00010641"/>
    </source>
</evidence>
<evidence type="ECO:0000256" key="2">
    <source>
        <dbReference type="ARBA" id="ARBA00023015"/>
    </source>
</evidence>
<dbReference type="GO" id="GO:0003677">
    <property type="term" value="F:DNA binding"/>
    <property type="evidence" value="ECO:0007669"/>
    <property type="project" value="InterPro"/>
</dbReference>
<dbReference type="InterPro" id="IPR013249">
    <property type="entry name" value="RNA_pol_sigma70_r4_t2"/>
</dbReference>
<dbReference type="InterPro" id="IPR014284">
    <property type="entry name" value="RNA_pol_sigma-70_dom"/>
</dbReference>
<dbReference type="SUPFAM" id="SSF88659">
    <property type="entry name" value="Sigma3 and sigma4 domains of RNA polymerase sigma factors"/>
    <property type="match status" value="1"/>
</dbReference>
<evidence type="ECO:0000313" key="7">
    <source>
        <dbReference type="EMBL" id="EDS17612.1"/>
    </source>
</evidence>
<dbReference type="InterPro" id="IPR036388">
    <property type="entry name" value="WH-like_DNA-bd_sf"/>
</dbReference>
<dbReference type="PANTHER" id="PTHR43133:SF51">
    <property type="entry name" value="RNA POLYMERASE SIGMA FACTOR"/>
    <property type="match status" value="1"/>
</dbReference>
<feature type="domain" description="RNA polymerase sigma factor 70 region 4 type 2" evidence="6">
    <location>
        <begin position="100"/>
        <end position="151"/>
    </location>
</feature>
<dbReference type="InterPro" id="IPR007627">
    <property type="entry name" value="RNA_pol_sigma70_r2"/>
</dbReference>
<evidence type="ECO:0000256" key="3">
    <source>
        <dbReference type="ARBA" id="ARBA00023082"/>
    </source>
</evidence>
<organism evidence="7 8">
    <name type="scientific">Thomasclavelia ramosa DSM 1402</name>
    <dbReference type="NCBI Taxonomy" id="445974"/>
    <lineage>
        <taxon>Bacteria</taxon>
        <taxon>Bacillati</taxon>
        <taxon>Bacillota</taxon>
        <taxon>Erysipelotrichia</taxon>
        <taxon>Erysipelotrichales</taxon>
        <taxon>Coprobacillaceae</taxon>
        <taxon>Thomasclavelia</taxon>
    </lineage>
</organism>
<evidence type="ECO:0000259" key="5">
    <source>
        <dbReference type="Pfam" id="PF04542"/>
    </source>
</evidence>
<dbReference type="InterPro" id="IPR013324">
    <property type="entry name" value="RNA_pol_sigma_r3/r4-like"/>
</dbReference>
<dbReference type="GO" id="GO:0016987">
    <property type="term" value="F:sigma factor activity"/>
    <property type="evidence" value="ECO:0007669"/>
    <property type="project" value="UniProtKB-KW"/>
</dbReference>
<dbReference type="AlphaFoldDB" id="B0N724"/>
<comment type="similarity">
    <text evidence="1">Belongs to the sigma-70 factor family. ECF subfamily.</text>
</comment>
<dbReference type="GO" id="GO:0006352">
    <property type="term" value="P:DNA-templated transcription initiation"/>
    <property type="evidence" value="ECO:0007669"/>
    <property type="project" value="InterPro"/>
</dbReference>
<dbReference type="HOGENOM" id="CLU_047691_3_1_9"/>
<dbReference type="InterPro" id="IPR039425">
    <property type="entry name" value="RNA_pol_sigma-70-like"/>
</dbReference>
<gene>
    <name evidence="7" type="ORF">CLORAM_02407</name>
</gene>
<reference evidence="7" key="2">
    <citation type="submission" date="2014-06" db="EMBL/GenBank/DDBJ databases">
        <title>Draft genome sequence of Clostridium ramosum(DSM 1402).</title>
        <authorList>
            <person name="Sudarsanam P."/>
            <person name="Ley R."/>
            <person name="Guruge J."/>
            <person name="Turnbaugh P.J."/>
            <person name="Mahowald M."/>
            <person name="Liep D."/>
            <person name="Gordon J."/>
        </authorList>
    </citation>
    <scope>NUCLEOTIDE SEQUENCE</scope>
    <source>
        <strain evidence="7">DSM 1402</strain>
    </source>
</reference>
<dbReference type="eggNOG" id="COG1595">
    <property type="taxonomic scope" value="Bacteria"/>
</dbReference>
<dbReference type="CDD" id="cd06171">
    <property type="entry name" value="Sigma70_r4"/>
    <property type="match status" value="1"/>
</dbReference>
<dbReference type="Gene3D" id="1.10.10.10">
    <property type="entry name" value="Winged helix-like DNA-binding domain superfamily/Winged helix DNA-binding domain"/>
    <property type="match status" value="1"/>
</dbReference>
<keyword evidence="2" id="KW-0805">Transcription regulation</keyword>
<dbReference type="InterPro" id="IPR013325">
    <property type="entry name" value="RNA_pol_sigma_r2"/>
</dbReference>
<dbReference type="Pfam" id="PF08281">
    <property type="entry name" value="Sigma70_r4_2"/>
    <property type="match status" value="1"/>
</dbReference>
<reference evidence="7" key="1">
    <citation type="submission" date="2007-11" db="EMBL/GenBank/DDBJ databases">
        <authorList>
            <person name="Fulton L."/>
            <person name="Clifton S."/>
            <person name="Fulton B."/>
            <person name="Xu J."/>
            <person name="Minx P."/>
            <person name="Pepin K.H."/>
            <person name="Johnson M."/>
            <person name="Thiruvilangam P."/>
            <person name="Bhonagiri V."/>
            <person name="Nash W.E."/>
            <person name="Mardis E.R."/>
            <person name="Wilson R.K."/>
        </authorList>
    </citation>
    <scope>NUCLEOTIDE SEQUENCE [LARGE SCALE GENOMIC DNA]</scope>
    <source>
        <strain evidence="7">DSM 1402</strain>
    </source>
</reference>
<keyword evidence="3" id="KW-0731">Sigma factor</keyword>
<accession>B0N724</accession>
<protein>
    <submittedName>
        <fullName evidence="7">Sigma-70 region 2</fullName>
    </submittedName>
</protein>
<dbReference type="Pfam" id="PF04542">
    <property type="entry name" value="Sigma70_r2"/>
    <property type="match status" value="1"/>
</dbReference>
<evidence type="ECO:0000313" key="8">
    <source>
        <dbReference type="Proteomes" id="UP000005798"/>
    </source>
</evidence>
<dbReference type="Gene3D" id="1.10.1740.10">
    <property type="match status" value="1"/>
</dbReference>
<evidence type="ECO:0000256" key="4">
    <source>
        <dbReference type="ARBA" id="ARBA00023163"/>
    </source>
</evidence>
<keyword evidence="8" id="KW-1185">Reference proteome</keyword>